<dbReference type="OrthoDB" id="2952011at2759"/>
<reference evidence="1" key="1">
    <citation type="submission" date="2020-11" db="EMBL/GenBank/DDBJ databases">
        <authorList>
            <consortium name="DOE Joint Genome Institute"/>
            <person name="Ahrendt S."/>
            <person name="Riley R."/>
            <person name="Andreopoulos W."/>
            <person name="Labutti K."/>
            <person name="Pangilinan J."/>
            <person name="Ruiz-Duenas F.J."/>
            <person name="Barrasa J.M."/>
            <person name="Sanchez-Garcia M."/>
            <person name="Camarero S."/>
            <person name="Miyauchi S."/>
            <person name="Serrano A."/>
            <person name="Linde D."/>
            <person name="Babiker R."/>
            <person name="Drula E."/>
            <person name="Ayuso-Fernandez I."/>
            <person name="Pacheco R."/>
            <person name="Padilla G."/>
            <person name="Ferreira P."/>
            <person name="Barriuso J."/>
            <person name="Kellner H."/>
            <person name="Castanera R."/>
            <person name="Alfaro M."/>
            <person name="Ramirez L."/>
            <person name="Pisabarro A.G."/>
            <person name="Kuo A."/>
            <person name="Tritt A."/>
            <person name="Lipzen A."/>
            <person name="He G."/>
            <person name="Yan M."/>
            <person name="Ng V."/>
            <person name="Cullen D."/>
            <person name="Martin F."/>
            <person name="Rosso M.-N."/>
            <person name="Henrissat B."/>
            <person name="Hibbett D."/>
            <person name="Martinez A.T."/>
            <person name="Grigoriev I.V."/>
        </authorList>
    </citation>
    <scope>NUCLEOTIDE SEQUENCE</scope>
    <source>
        <strain evidence="1">CIRM-BRFM 674</strain>
    </source>
</reference>
<evidence type="ECO:0000313" key="2">
    <source>
        <dbReference type="Proteomes" id="UP000807469"/>
    </source>
</evidence>
<gene>
    <name evidence="1" type="ORF">BDN70DRAFT_818818</name>
</gene>
<dbReference type="EMBL" id="MU155547">
    <property type="protein sequence ID" value="KAF9472334.1"/>
    <property type="molecule type" value="Genomic_DNA"/>
</dbReference>
<organism evidence="1 2">
    <name type="scientific">Pholiota conissans</name>
    <dbReference type="NCBI Taxonomy" id="109636"/>
    <lineage>
        <taxon>Eukaryota</taxon>
        <taxon>Fungi</taxon>
        <taxon>Dikarya</taxon>
        <taxon>Basidiomycota</taxon>
        <taxon>Agaricomycotina</taxon>
        <taxon>Agaricomycetes</taxon>
        <taxon>Agaricomycetidae</taxon>
        <taxon>Agaricales</taxon>
        <taxon>Agaricineae</taxon>
        <taxon>Strophariaceae</taxon>
        <taxon>Pholiota</taxon>
    </lineage>
</organism>
<name>A0A9P5YPJ6_9AGAR</name>
<proteinExistence type="predicted"/>
<sequence>MSLVVIHSIAFPDRFLRMDGTGVTQFVGTGAGTRNNDGTVSFKSTAFPNVYLRIETTGVAQGVKLNAGGGVVNAQFGGFGGETFRIHKKETAPGKTMGVVGLEAALSPGRFLRLDGSTPAGVVNVQGVFGSYEEFEILVVG</sequence>
<accession>A0A9P5YPJ6</accession>
<keyword evidence="2" id="KW-1185">Reference proteome</keyword>
<evidence type="ECO:0000313" key="1">
    <source>
        <dbReference type="EMBL" id="KAF9472334.1"/>
    </source>
</evidence>
<comment type="caution">
    <text evidence="1">The sequence shown here is derived from an EMBL/GenBank/DDBJ whole genome shotgun (WGS) entry which is preliminary data.</text>
</comment>
<dbReference type="Gene3D" id="2.80.10.50">
    <property type="match status" value="1"/>
</dbReference>
<protein>
    <submittedName>
        <fullName evidence="1">Uncharacterized protein</fullName>
    </submittedName>
</protein>
<dbReference type="AlphaFoldDB" id="A0A9P5YPJ6"/>
<dbReference type="Proteomes" id="UP000807469">
    <property type="component" value="Unassembled WGS sequence"/>
</dbReference>